<dbReference type="InterPro" id="IPR016167">
    <property type="entry name" value="FAD-bd_PCMH_sub1"/>
</dbReference>
<keyword evidence="9" id="KW-1185">Reference proteome</keyword>
<keyword evidence="3" id="KW-0285">Flavoprotein</keyword>
<proteinExistence type="inferred from homology"/>
<protein>
    <submittedName>
        <fullName evidence="8">Oxidoreductase</fullName>
    </submittedName>
</protein>
<evidence type="ECO:0000256" key="1">
    <source>
        <dbReference type="ARBA" id="ARBA00001974"/>
    </source>
</evidence>
<dbReference type="InterPro" id="IPR036318">
    <property type="entry name" value="FAD-bd_PCMH-like_sf"/>
</dbReference>
<evidence type="ECO:0000256" key="4">
    <source>
        <dbReference type="ARBA" id="ARBA00022827"/>
    </source>
</evidence>
<dbReference type="InterPro" id="IPR050416">
    <property type="entry name" value="FAD-linked_Oxidoreductase"/>
</dbReference>
<dbReference type="PANTHER" id="PTHR42973:SF39">
    <property type="entry name" value="FAD-BINDING PCMH-TYPE DOMAIN-CONTAINING PROTEIN"/>
    <property type="match status" value="1"/>
</dbReference>
<feature type="region of interest" description="Disordered" evidence="6">
    <location>
        <begin position="217"/>
        <end position="291"/>
    </location>
</feature>
<evidence type="ECO:0000259" key="7">
    <source>
        <dbReference type="PROSITE" id="PS51387"/>
    </source>
</evidence>
<evidence type="ECO:0000313" key="9">
    <source>
        <dbReference type="Proteomes" id="UP000035021"/>
    </source>
</evidence>
<feature type="compositionally biased region" description="Low complexity" evidence="6">
    <location>
        <begin position="267"/>
        <end position="278"/>
    </location>
</feature>
<evidence type="ECO:0000256" key="6">
    <source>
        <dbReference type="SAM" id="MobiDB-lite"/>
    </source>
</evidence>
<comment type="similarity">
    <text evidence="2">Belongs to the oxygen-dependent FAD-linked oxidoreductase family.</text>
</comment>
<dbReference type="SUPFAM" id="SSF56176">
    <property type="entry name" value="FAD-binding/transporter-associated domain-like"/>
    <property type="match status" value="1"/>
</dbReference>
<dbReference type="InterPro" id="IPR016166">
    <property type="entry name" value="FAD-bd_PCMH"/>
</dbReference>
<feature type="domain" description="FAD-binding PCMH-type" evidence="7">
    <location>
        <begin position="45"/>
        <end position="213"/>
    </location>
</feature>
<evidence type="ECO:0000256" key="5">
    <source>
        <dbReference type="ARBA" id="ARBA00023002"/>
    </source>
</evidence>
<organism evidence="8 9">
    <name type="scientific">Gordonia paraffinivorans NBRC 108238</name>
    <dbReference type="NCBI Taxonomy" id="1223543"/>
    <lineage>
        <taxon>Bacteria</taxon>
        <taxon>Bacillati</taxon>
        <taxon>Actinomycetota</taxon>
        <taxon>Actinomycetes</taxon>
        <taxon>Mycobacteriales</taxon>
        <taxon>Gordoniaceae</taxon>
        <taxon>Gordonia</taxon>
    </lineage>
</organism>
<comment type="caution">
    <text evidence="8">The sequence shown here is derived from an EMBL/GenBank/DDBJ whole genome shotgun (WGS) entry which is preliminary data.</text>
</comment>
<dbReference type="InterPro" id="IPR006094">
    <property type="entry name" value="Oxid_FAD_bind_N"/>
</dbReference>
<keyword evidence="4" id="KW-0274">FAD</keyword>
<dbReference type="InterPro" id="IPR016169">
    <property type="entry name" value="FAD-bd_PCMH_sub2"/>
</dbReference>
<reference evidence="8 9" key="1">
    <citation type="submission" date="2013-02" db="EMBL/GenBank/DDBJ databases">
        <title>Whole genome shotgun sequence of Gordonia paraffinivorans NBRC 108238.</title>
        <authorList>
            <person name="Isaki-Nakamura S."/>
            <person name="Hosoyama A."/>
            <person name="Tsuchikane K."/>
            <person name="Ando Y."/>
            <person name="Baba S."/>
            <person name="Ohji S."/>
            <person name="Hamada M."/>
            <person name="Tamura T."/>
            <person name="Yamazoe A."/>
            <person name="Yamazaki S."/>
            <person name="Fujita N."/>
        </authorList>
    </citation>
    <scope>NUCLEOTIDE SEQUENCE [LARGE SCALE GENOMIC DNA]</scope>
    <source>
        <strain evidence="8 9">NBRC 108238</strain>
    </source>
</reference>
<dbReference type="Gene3D" id="3.30.465.10">
    <property type="match status" value="1"/>
</dbReference>
<evidence type="ECO:0000256" key="2">
    <source>
        <dbReference type="ARBA" id="ARBA00005466"/>
    </source>
</evidence>
<dbReference type="Proteomes" id="UP000035021">
    <property type="component" value="Unassembled WGS sequence"/>
</dbReference>
<dbReference type="Pfam" id="PF01565">
    <property type="entry name" value="FAD_binding_4"/>
    <property type="match status" value="1"/>
</dbReference>
<accession>A0ABQ0IIR4</accession>
<dbReference type="PROSITE" id="PS51387">
    <property type="entry name" value="FAD_PCMH"/>
    <property type="match status" value="1"/>
</dbReference>
<dbReference type="Gene3D" id="3.40.462.20">
    <property type="match status" value="1"/>
</dbReference>
<dbReference type="PANTHER" id="PTHR42973">
    <property type="entry name" value="BINDING OXIDOREDUCTASE, PUTATIVE (AFU_ORTHOLOGUE AFUA_1G17690)-RELATED"/>
    <property type="match status" value="1"/>
</dbReference>
<keyword evidence="5" id="KW-0560">Oxidoreductase</keyword>
<sequence>MNTTITSQPTDHISLGTLMSEVSGPVLTPTDEGYATELGGFNLIAAPAADLVVGATNAHDVALAVRYARANGFRVGARATGHGLPIEGRGTVVVTTSRLNSITVDPVARTARVGAGVRWRDVVAATTPHGLTGVVGSSSSVGVVGYTLGGGLSPLGRRFGWAADHVRSIELVTADGVVRSVDASAGSDLFWAILGGRDGFGIVTAIEFELFDHPPSTAAASSSPVRRHGTCCTRGASGRRPFRRRRAPRSPPSASHRIPICPRPCRDSSPSTSGTRTPETPPRRPPFSRRCVRPGRSCWRTSTSCRPPPWTRCTWTRPARCPASNAASCSASSRPRPSRRCSRWPDRRCRARRPSSRCGCWGGRLRRPQRVPNAVAGRHGAYSVIAIGVPARPLADQVGPRLQAVLDALAPWRCGALLNFCGLRAADRAGLWGPDERLRLETIRRRHDPAGVLASR</sequence>
<evidence type="ECO:0000313" key="8">
    <source>
        <dbReference type="EMBL" id="GAC83464.1"/>
    </source>
</evidence>
<dbReference type="Gene3D" id="3.30.43.10">
    <property type="entry name" value="Uridine Diphospho-n-acetylenolpyruvylglucosamine Reductase, domain 2"/>
    <property type="match status" value="1"/>
</dbReference>
<gene>
    <name evidence="8" type="ORF">GP2_012_00700</name>
</gene>
<name>A0ABQ0IIR4_9ACTN</name>
<dbReference type="RefSeq" id="WP_006899698.1">
    <property type="nucleotide sequence ID" value="NZ_BAOQ01000012.1"/>
</dbReference>
<dbReference type="EMBL" id="BAOQ01000012">
    <property type="protein sequence ID" value="GAC83464.1"/>
    <property type="molecule type" value="Genomic_DNA"/>
</dbReference>
<evidence type="ECO:0000256" key="3">
    <source>
        <dbReference type="ARBA" id="ARBA00022630"/>
    </source>
</evidence>
<comment type="cofactor">
    <cofactor evidence="1">
        <name>FAD</name>
        <dbReference type="ChEBI" id="CHEBI:57692"/>
    </cofactor>
</comment>